<feature type="domain" description="Fe/B12 periplasmic-binding" evidence="1">
    <location>
        <begin position="95"/>
        <end position="364"/>
    </location>
</feature>
<dbReference type="PROSITE" id="PS50983">
    <property type="entry name" value="FE_B12_PBP"/>
    <property type="match status" value="1"/>
</dbReference>
<comment type="caution">
    <text evidence="2">The sequence shown here is derived from an EMBL/GenBank/DDBJ whole genome shotgun (WGS) entry which is preliminary data.</text>
</comment>
<protein>
    <submittedName>
        <fullName evidence="2">Periplasmic binding family protein</fullName>
    </submittedName>
</protein>
<dbReference type="InterPro" id="IPR050902">
    <property type="entry name" value="ABC_Transporter_SBP"/>
</dbReference>
<dbReference type="GO" id="GO:0071281">
    <property type="term" value="P:cellular response to iron ion"/>
    <property type="evidence" value="ECO:0007669"/>
    <property type="project" value="TreeGrafter"/>
</dbReference>
<dbReference type="GeneID" id="5303020"/>
<dbReference type="SUPFAM" id="SSF53807">
    <property type="entry name" value="Helical backbone' metal receptor"/>
    <property type="match status" value="1"/>
</dbReference>
<name>A0A078QKU0_PHOVU</name>
<reference evidence="2 3" key="1">
    <citation type="submission" date="2014-04" db="EMBL/GenBank/DDBJ databases">
        <authorList>
            <person name="Sears C."/>
            <person name="Carroll K."/>
            <person name="Sack B.R."/>
            <person name="Qadri F."/>
            <person name="Myers L.L."/>
            <person name="Chung G.-T."/>
            <person name="Escheverria P."/>
            <person name="Fraser C.M."/>
            <person name="Sadzewicz L."/>
            <person name="Shefchek K.A."/>
            <person name="Tallon L."/>
            <person name="Das S.P."/>
            <person name="Daugherty S."/>
            <person name="Mongodin E.F."/>
        </authorList>
    </citation>
    <scope>NUCLEOTIDE SEQUENCE [LARGE SCALE GENOMIC DNA]</scope>
    <source>
        <strain evidence="3">3775 SL(B) 10 (iv)</strain>
    </source>
</reference>
<dbReference type="AlphaFoldDB" id="A0A078QKU0"/>
<evidence type="ECO:0000313" key="3">
    <source>
        <dbReference type="Proteomes" id="UP000028134"/>
    </source>
</evidence>
<dbReference type="RefSeq" id="WP_011965428.1">
    <property type="nucleotide sequence ID" value="NZ_JNHI01000126.1"/>
</dbReference>
<dbReference type="Gene3D" id="3.40.50.1980">
    <property type="entry name" value="Nitrogenase molybdenum iron protein domain"/>
    <property type="match status" value="2"/>
</dbReference>
<dbReference type="PROSITE" id="PS51257">
    <property type="entry name" value="PROKAR_LIPOPROTEIN"/>
    <property type="match status" value="1"/>
</dbReference>
<organism evidence="2 3">
    <name type="scientific">Phocaeicola vulgatus str. 3775 SL</name>
    <name type="common">B</name>
    <name type="synonym">iv</name>
    <dbReference type="NCBI Taxonomy" id="1339350"/>
    <lineage>
        <taxon>Bacteria</taxon>
        <taxon>Pseudomonadati</taxon>
        <taxon>Bacteroidota</taxon>
        <taxon>Bacteroidia</taxon>
        <taxon>Bacteroidales</taxon>
        <taxon>Bacteroidaceae</taxon>
        <taxon>Phocaeicola</taxon>
    </lineage>
</organism>
<dbReference type="Pfam" id="PF01497">
    <property type="entry name" value="Peripla_BP_2"/>
    <property type="match status" value="1"/>
</dbReference>
<proteinExistence type="predicted"/>
<dbReference type="EMBL" id="JNHI01000126">
    <property type="protein sequence ID" value="KDS23066.1"/>
    <property type="molecule type" value="Genomic_DNA"/>
</dbReference>
<evidence type="ECO:0000259" key="1">
    <source>
        <dbReference type="PROSITE" id="PS50983"/>
    </source>
</evidence>
<dbReference type="Proteomes" id="UP000028134">
    <property type="component" value="Unassembled WGS sequence"/>
</dbReference>
<dbReference type="PATRIC" id="fig|1339350.3.peg.4703"/>
<gene>
    <name evidence="2" type="ORF">M097_4989</name>
</gene>
<dbReference type="PANTHER" id="PTHR30535:SF34">
    <property type="entry name" value="MOLYBDATE-BINDING PROTEIN MOLA"/>
    <property type="match status" value="1"/>
</dbReference>
<accession>A0A078QKU0</accession>
<dbReference type="PANTHER" id="PTHR30535">
    <property type="entry name" value="VITAMIN B12-BINDING PROTEIN"/>
    <property type="match status" value="1"/>
</dbReference>
<evidence type="ECO:0000313" key="2">
    <source>
        <dbReference type="EMBL" id="KDS23066.1"/>
    </source>
</evidence>
<dbReference type="InterPro" id="IPR002491">
    <property type="entry name" value="ABC_transptr_periplasmic_BD"/>
</dbReference>
<sequence length="378" mass="42158">MKQFSLFIHLMLSVLLFSSCGGRSKTASVIEAEKAIPLRYAENLNLSATEDYTIARLRNPWDTTRILHTYVLVDKEKSLPADLPEGTLVRTPLSKAVVYSSVHCGLLNQIGALKSIGGVCDLKYIKLQEVQDGCRTGSIADVGNGMNPDIEKIIDLHPDAIMLSPFENSGGYGRVEKLNIPIIECADYMETSALGRAEWMRFYGLLFGEAQKADSLFAEVEKNYNELKALVAPLSSAPSVISELKNGSAWYVPGGKSTSARIYADAGANYVFADDEHSGSVPLAFETVFDKGQNADFWLIKYNQAIDKTYKELEQDYAPYTGFRAFKERNIYGCNTGKVDFYEDSPFHPDRLLKDLIKIFHPTLLEGYELKYFTKLAE</sequence>